<reference evidence="2" key="1">
    <citation type="submission" date="2014-03" db="EMBL/GenBank/DDBJ databases">
        <authorList>
            <person name="Casaregola S."/>
        </authorList>
    </citation>
    <scope>NUCLEOTIDE SEQUENCE [LARGE SCALE GENOMIC DNA]</scope>
    <source>
        <strain evidence="2">CLIB 918</strain>
    </source>
</reference>
<evidence type="ECO:0008006" key="4">
    <source>
        <dbReference type="Google" id="ProtNLM"/>
    </source>
</evidence>
<comment type="caution">
    <text evidence="2">The sequence shown here is derived from an EMBL/GenBank/DDBJ whole genome shotgun (WGS) entry which is preliminary data.</text>
</comment>
<feature type="region of interest" description="Disordered" evidence="1">
    <location>
        <begin position="62"/>
        <end position="155"/>
    </location>
</feature>
<name>A0A0J9XHB6_GEOCN</name>
<dbReference type="Gene3D" id="1.10.10.60">
    <property type="entry name" value="Homeodomain-like"/>
    <property type="match status" value="1"/>
</dbReference>
<feature type="compositionally biased region" description="Polar residues" evidence="1">
    <location>
        <begin position="77"/>
        <end position="89"/>
    </location>
</feature>
<accession>A0A0J9XHB6</accession>
<dbReference type="Proteomes" id="UP000242525">
    <property type="component" value="Unassembled WGS sequence"/>
</dbReference>
<organism evidence="2 3">
    <name type="scientific">Geotrichum candidum</name>
    <name type="common">Oospora lactis</name>
    <name type="synonym">Dipodascus geotrichum</name>
    <dbReference type="NCBI Taxonomy" id="1173061"/>
    <lineage>
        <taxon>Eukaryota</taxon>
        <taxon>Fungi</taxon>
        <taxon>Dikarya</taxon>
        <taxon>Ascomycota</taxon>
        <taxon>Saccharomycotina</taxon>
        <taxon>Dipodascomycetes</taxon>
        <taxon>Dipodascales</taxon>
        <taxon>Dipodascaceae</taxon>
        <taxon>Geotrichum</taxon>
    </lineage>
</organism>
<sequence>MSKPTRLTIPATLKTSLCEYVQSSEHKQHITGKQIQEWAFKQFGYVLPQSTISTVLGAHGISIKRDGGRGRPPIRNKNLTHPNNSISKTTRSKNSNSADASSSSGGSSNSSSNSSSSSSISGNSNRVSKRNTTNNKKTSRSTIVNLPQPASTGDNSTDVTASFYQQELMFLDAVLLFLQTSMLEITPSFVNSLISSHGLDLQLLRSKYFLITTLYEFFDHPYSYRDLILKLASKYPGLLSAASITHNDNNHSHGFNHLPSSTAAAPSNMASTVTAGKQQTDFPLDSSIINNQLLDYWPETPYGMHPPFYNQPHSVSLPSQSVLPTQSIPPNGTSQNSTSFTNLQAPDNFAYTDIPLDNHSKCYPQSNSLLQDNGGNGNHLLLQTPVYGSSNSLNSLNSNLNIM</sequence>
<feature type="region of interest" description="Disordered" evidence="1">
    <location>
        <begin position="323"/>
        <end position="343"/>
    </location>
</feature>
<feature type="compositionally biased region" description="Low complexity" evidence="1">
    <location>
        <begin position="92"/>
        <end position="142"/>
    </location>
</feature>
<keyword evidence="3" id="KW-1185">Reference proteome</keyword>
<dbReference type="AlphaFoldDB" id="A0A0J9XHB6"/>
<proteinExistence type="predicted"/>
<dbReference type="EMBL" id="CCBN010000016">
    <property type="protein sequence ID" value="CDO56715.1"/>
    <property type="molecule type" value="Genomic_DNA"/>
</dbReference>
<evidence type="ECO:0000313" key="3">
    <source>
        <dbReference type="Proteomes" id="UP000242525"/>
    </source>
</evidence>
<feature type="compositionally biased region" description="Polar residues" evidence="1">
    <location>
        <begin position="143"/>
        <end position="155"/>
    </location>
</feature>
<protein>
    <recommendedName>
        <fullName evidence="4">ARS-binding protein 1 N-terminal domain-containing protein</fullName>
    </recommendedName>
</protein>
<evidence type="ECO:0000313" key="2">
    <source>
        <dbReference type="EMBL" id="CDO56715.1"/>
    </source>
</evidence>
<gene>
    <name evidence="2" type="ORF">BN980_GECA16s01847g</name>
</gene>
<evidence type="ECO:0000256" key="1">
    <source>
        <dbReference type="SAM" id="MobiDB-lite"/>
    </source>
</evidence>